<keyword evidence="1" id="KW-0472">Membrane</keyword>
<dbReference type="AlphaFoldDB" id="A0A9R0W6C8"/>
<evidence type="ECO:0000313" key="3">
    <source>
        <dbReference type="Proteomes" id="UP000324705"/>
    </source>
</evidence>
<name>A0A9R0W6C8_TRITD</name>
<dbReference type="EMBL" id="LT934117">
    <property type="protein sequence ID" value="VAH98447.1"/>
    <property type="molecule type" value="Genomic_DNA"/>
</dbReference>
<protein>
    <recommendedName>
        <fullName evidence="4">F-box associated domain-containing protein</fullName>
    </recommendedName>
</protein>
<reference evidence="2 3" key="1">
    <citation type="submission" date="2017-09" db="EMBL/GenBank/DDBJ databases">
        <authorList>
            <consortium name="International Durum Wheat Genome Sequencing Consortium (IDWGSC)"/>
            <person name="Milanesi L."/>
        </authorList>
    </citation>
    <scope>NUCLEOTIDE SEQUENCE [LARGE SCALE GENOMIC DNA]</scope>
    <source>
        <strain evidence="3">cv. Svevo</strain>
    </source>
</reference>
<accession>A0A9R0W6C8</accession>
<dbReference type="PANTHER" id="PTHR34591:SF39">
    <property type="entry name" value="F-BOX DOMAIN-CONTAINING PROTEIN"/>
    <property type="match status" value="1"/>
</dbReference>
<feature type="transmembrane region" description="Helical" evidence="1">
    <location>
        <begin position="13"/>
        <end position="34"/>
    </location>
</feature>
<dbReference type="Gramene" id="TRITD4Av1G237740.1">
    <property type="protein sequence ID" value="TRITD4Av1G237740.1"/>
    <property type="gene ID" value="TRITD4Av1G237740"/>
</dbReference>
<organism evidence="2 3">
    <name type="scientific">Triticum turgidum subsp. durum</name>
    <name type="common">Durum wheat</name>
    <name type="synonym">Triticum durum</name>
    <dbReference type="NCBI Taxonomy" id="4567"/>
    <lineage>
        <taxon>Eukaryota</taxon>
        <taxon>Viridiplantae</taxon>
        <taxon>Streptophyta</taxon>
        <taxon>Embryophyta</taxon>
        <taxon>Tracheophyta</taxon>
        <taxon>Spermatophyta</taxon>
        <taxon>Magnoliopsida</taxon>
        <taxon>Liliopsida</taxon>
        <taxon>Poales</taxon>
        <taxon>Poaceae</taxon>
        <taxon>BOP clade</taxon>
        <taxon>Pooideae</taxon>
        <taxon>Triticodae</taxon>
        <taxon>Triticeae</taxon>
        <taxon>Triticinae</taxon>
        <taxon>Triticum</taxon>
    </lineage>
</organism>
<dbReference type="Proteomes" id="UP000324705">
    <property type="component" value="Chromosome 4A"/>
</dbReference>
<evidence type="ECO:0000313" key="2">
    <source>
        <dbReference type="EMBL" id="VAH98447.1"/>
    </source>
</evidence>
<sequence>MWWNGHWCCSSSVYWRGSLYLLHCCGVFVVRLSLSDRKYRVIKTPINIDECKKAQPYIGKSEKGVYFASMHNSFRLQVWTLVESSERVDWVSNSIIDLKACATVKSHGSHNVEGTLKTWILDGGGDDDDVDGNNTRTMIENLDWDSDDDSIVNIEDAYEGICNQICFLGFHPYKEVIFLGLTSSQGGVGVACHLNGSKFQYLGILSQHTFWLGIQGSFPYTPCISGIF</sequence>
<keyword evidence="3" id="KW-1185">Reference proteome</keyword>
<keyword evidence="1" id="KW-1133">Transmembrane helix</keyword>
<proteinExistence type="predicted"/>
<keyword evidence="1" id="KW-0812">Transmembrane</keyword>
<evidence type="ECO:0008006" key="4">
    <source>
        <dbReference type="Google" id="ProtNLM"/>
    </source>
</evidence>
<dbReference type="PANTHER" id="PTHR34591">
    <property type="entry name" value="OS03G0653100 PROTEIN-RELATED"/>
    <property type="match status" value="1"/>
</dbReference>
<evidence type="ECO:0000256" key="1">
    <source>
        <dbReference type="SAM" id="Phobius"/>
    </source>
</evidence>
<gene>
    <name evidence="2" type="ORF">TRITD_4Av1G237740</name>
</gene>